<sequence length="146" mass="16352">MEHGFDIENAESAITIDDGSNETTYDNLYVTRIEPNDPRVRKLVLDYQGRSDGWTVGLNRDQPIVVSLGLRAIENDLKNALDAAFEYGHRISINLADTQSLAQISAQKGMISTPPKNRIIEPTEGQYDYSLVMEVAPKNYSEDYPS</sequence>
<evidence type="ECO:0000313" key="1">
    <source>
        <dbReference type="EMBL" id="EHN70923.1"/>
    </source>
</evidence>
<dbReference type="RefSeq" id="WP_005418063.1">
    <property type="nucleotide sequence ID" value="NZ_CM001400.1"/>
</dbReference>
<organism evidence="1 2">
    <name type="scientific">Aliivibrio fischeri SR5</name>
    <dbReference type="NCBI Taxonomy" id="1088719"/>
    <lineage>
        <taxon>Bacteria</taxon>
        <taxon>Pseudomonadati</taxon>
        <taxon>Pseudomonadota</taxon>
        <taxon>Gammaproteobacteria</taxon>
        <taxon>Vibrionales</taxon>
        <taxon>Vibrionaceae</taxon>
        <taxon>Aliivibrio</taxon>
    </lineage>
</organism>
<dbReference type="EMBL" id="AHIH01000003">
    <property type="protein sequence ID" value="EHN70923.1"/>
    <property type="molecule type" value="Genomic_DNA"/>
</dbReference>
<proteinExistence type="predicted"/>
<evidence type="ECO:0000313" key="2">
    <source>
        <dbReference type="Proteomes" id="UP000004521"/>
    </source>
</evidence>
<reference evidence="1 2" key="1">
    <citation type="journal article" date="2012" name="J. Bacteriol.">
        <title>Draft Genome Sequence of Vibrio fischeri SR5, a Strain Isolated from the Light Organ of the Mediterranean Squid Sepiola robusta.</title>
        <authorList>
            <person name="Gyllborg M.C."/>
            <person name="Sahl J.W."/>
            <person name="Cronin D.C.III."/>
            <person name="Rasko D.A."/>
            <person name="Mandel M.J."/>
        </authorList>
    </citation>
    <scope>NUCLEOTIDE SEQUENCE [LARGE SCALE GENOMIC DNA]</scope>
    <source>
        <strain evidence="1 2">SR5</strain>
    </source>
</reference>
<dbReference type="AlphaFoldDB" id="A0AAV3EVR5"/>
<comment type="caution">
    <text evidence="1">The sequence shown here is derived from an EMBL/GenBank/DDBJ whole genome shotgun (WGS) entry which is preliminary data.</text>
</comment>
<dbReference type="Proteomes" id="UP000004521">
    <property type="component" value="Chromosome I"/>
</dbReference>
<accession>A0AAV3EVR5</accession>
<name>A0AAV3EVR5_ALIFS</name>
<protein>
    <submittedName>
        <fullName evidence="1">Uncharacterized protein</fullName>
    </submittedName>
</protein>
<gene>
    <name evidence="1" type="ORF">VFSR5_0703</name>
</gene>